<reference evidence="13 14" key="1">
    <citation type="journal article" date="2016" name="Nat. Commun.">
        <title>Thousands of microbial genomes shed light on interconnected biogeochemical processes in an aquifer system.</title>
        <authorList>
            <person name="Anantharaman K."/>
            <person name="Brown C.T."/>
            <person name="Hug L.A."/>
            <person name="Sharon I."/>
            <person name="Castelle C.J."/>
            <person name="Probst A.J."/>
            <person name="Thomas B.C."/>
            <person name="Singh A."/>
            <person name="Wilkins M.J."/>
            <person name="Karaoz U."/>
            <person name="Brodie E.L."/>
            <person name="Williams K.H."/>
            <person name="Hubbard S.S."/>
            <person name="Banfield J.F."/>
        </authorList>
    </citation>
    <scope>NUCLEOTIDE SEQUENCE [LARGE SCALE GENOMIC DNA]</scope>
</reference>
<dbReference type="GO" id="GO:0047560">
    <property type="term" value="F:3-dehydrosphinganine reductase activity"/>
    <property type="evidence" value="ECO:0007669"/>
    <property type="project" value="UniProtKB-EC"/>
</dbReference>
<name>A0A1F2WME4_9ACTN</name>
<dbReference type="CDD" id="cd08939">
    <property type="entry name" value="KDSR-like_SDR_c"/>
    <property type="match status" value="1"/>
</dbReference>
<dbReference type="STRING" id="1797197.A2Y75_12285"/>
<evidence type="ECO:0000256" key="2">
    <source>
        <dbReference type="ARBA" id="ARBA00004760"/>
    </source>
</evidence>
<dbReference type="InterPro" id="IPR002347">
    <property type="entry name" value="SDR_fam"/>
</dbReference>
<dbReference type="AlphaFoldDB" id="A0A1F2WME4"/>
<dbReference type="PROSITE" id="PS00061">
    <property type="entry name" value="ADH_SHORT"/>
    <property type="match status" value="1"/>
</dbReference>
<dbReference type="FunFam" id="3.40.50.720:FF:000084">
    <property type="entry name" value="Short-chain dehydrogenase reductase"/>
    <property type="match status" value="1"/>
</dbReference>
<dbReference type="EMBL" id="MELK01000028">
    <property type="protein sequence ID" value="OFW57999.1"/>
    <property type="molecule type" value="Genomic_DNA"/>
</dbReference>
<evidence type="ECO:0000256" key="11">
    <source>
        <dbReference type="ARBA" id="ARBA00026112"/>
    </source>
</evidence>
<evidence type="ECO:0000256" key="4">
    <source>
        <dbReference type="ARBA" id="ARBA00006484"/>
    </source>
</evidence>
<dbReference type="InterPro" id="IPR045022">
    <property type="entry name" value="KDSR-like"/>
</dbReference>
<dbReference type="InterPro" id="IPR020904">
    <property type="entry name" value="Sc_DH/Rdtase_CS"/>
</dbReference>
<keyword evidence="5" id="KW-0547">Nucleotide-binding</keyword>
<dbReference type="PRINTS" id="PR00080">
    <property type="entry name" value="SDRFAMILY"/>
</dbReference>
<keyword evidence="10" id="KW-0443">Lipid metabolism</keyword>
<dbReference type="GO" id="GO:0000166">
    <property type="term" value="F:nucleotide binding"/>
    <property type="evidence" value="ECO:0007669"/>
    <property type="project" value="UniProtKB-KW"/>
</dbReference>
<dbReference type="EC" id="1.1.1.102" evidence="11"/>
<dbReference type="Gene3D" id="3.40.50.720">
    <property type="entry name" value="NAD(P)-binding Rossmann-like Domain"/>
    <property type="match status" value="1"/>
</dbReference>
<accession>A0A1F2WME4</accession>
<evidence type="ECO:0000256" key="12">
    <source>
        <dbReference type="RuleBase" id="RU000363"/>
    </source>
</evidence>
<evidence type="ECO:0000256" key="7">
    <source>
        <dbReference type="ARBA" id="ARBA00022857"/>
    </source>
</evidence>
<dbReference type="Proteomes" id="UP000177876">
    <property type="component" value="Unassembled WGS sequence"/>
</dbReference>
<gene>
    <name evidence="13" type="ORF">A2Y75_12285</name>
</gene>
<evidence type="ECO:0000256" key="8">
    <source>
        <dbReference type="ARBA" id="ARBA00022919"/>
    </source>
</evidence>
<keyword evidence="8" id="KW-0746">Sphingolipid metabolism</keyword>
<comment type="pathway">
    <text evidence="3">Sphingolipid metabolism.</text>
</comment>
<dbReference type="PRINTS" id="PR00081">
    <property type="entry name" value="GDHRDH"/>
</dbReference>
<comment type="pathway">
    <text evidence="2">Lipid metabolism; sphingolipid metabolism.</text>
</comment>
<protein>
    <recommendedName>
        <fullName evidence="11">3-dehydrosphinganine reductase</fullName>
        <ecNumber evidence="11">1.1.1.102</ecNumber>
    </recommendedName>
</protein>
<dbReference type="GO" id="GO:0016020">
    <property type="term" value="C:membrane"/>
    <property type="evidence" value="ECO:0007669"/>
    <property type="project" value="GOC"/>
</dbReference>
<proteinExistence type="inferred from homology"/>
<keyword evidence="6" id="KW-0256">Endoplasmic reticulum</keyword>
<comment type="similarity">
    <text evidence="4 12">Belongs to the short-chain dehydrogenases/reductases (SDR) family.</text>
</comment>
<evidence type="ECO:0000256" key="5">
    <source>
        <dbReference type="ARBA" id="ARBA00022741"/>
    </source>
</evidence>
<comment type="subcellular location">
    <subcellularLocation>
        <location evidence="1">Endoplasmic reticulum</location>
    </subcellularLocation>
</comment>
<dbReference type="InterPro" id="IPR036291">
    <property type="entry name" value="NAD(P)-bd_dom_sf"/>
</dbReference>
<evidence type="ECO:0000256" key="3">
    <source>
        <dbReference type="ARBA" id="ARBA00004991"/>
    </source>
</evidence>
<evidence type="ECO:0000256" key="9">
    <source>
        <dbReference type="ARBA" id="ARBA00023002"/>
    </source>
</evidence>
<evidence type="ECO:0000256" key="6">
    <source>
        <dbReference type="ARBA" id="ARBA00022824"/>
    </source>
</evidence>
<dbReference type="GO" id="GO:0006666">
    <property type="term" value="P:3-keto-sphinganine metabolic process"/>
    <property type="evidence" value="ECO:0007669"/>
    <property type="project" value="InterPro"/>
</dbReference>
<evidence type="ECO:0000256" key="10">
    <source>
        <dbReference type="ARBA" id="ARBA00023098"/>
    </source>
</evidence>
<keyword evidence="7" id="KW-0521">NADP</keyword>
<dbReference type="PANTHER" id="PTHR43550">
    <property type="entry name" value="3-KETODIHYDROSPHINGOSINE REDUCTASE"/>
    <property type="match status" value="1"/>
</dbReference>
<evidence type="ECO:0000313" key="13">
    <source>
        <dbReference type="EMBL" id="OFW57999.1"/>
    </source>
</evidence>
<dbReference type="PANTHER" id="PTHR43550:SF3">
    <property type="entry name" value="3-KETODIHYDROSPHINGOSINE REDUCTASE"/>
    <property type="match status" value="1"/>
</dbReference>
<comment type="caution">
    <text evidence="13">The sequence shown here is derived from an EMBL/GenBank/DDBJ whole genome shotgun (WGS) entry which is preliminary data.</text>
</comment>
<keyword evidence="9" id="KW-0560">Oxidoreductase</keyword>
<dbReference type="Pfam" id="PF00106">
    <property type="entry name" value="adh_short"/>
    <property type="match status" value="1"/>
</dbReference>
<evidence type="ECO:0000256" key="1">
    <source>
        <dbReference type="ARBA" id="ARBA00004240"/>
    </source>
</evidence>
<dbReference type="SUPFAM" id="SSF51735">
    <property type="entry name" value="NAD(P)-binding Rossmann-fold domains"/>
    <property type="match status" value="1"/>
</dbReference>
<evidence type="ECO:0000313" key="14">
    <source>
        <dbReference type="Proteomes" id="UP000177876"/>
    </source>
</evidence>
<dbReference type="GO" id="GO:0030148">
    <property type="term" value="P:sphingolipid biosynthetic process"/>
    <property type="evidence" value="ECO:0007669"/>
    <property type="project" value="InterPro"/>
</dbReference>
<sequence length="274" mass="30453">MFSDKNIIITGGSSGLGKALAHRLAREGANLALIARDPAKLEAVQYEINRGIRPGQRIVAISCDVSNYESVLNSFVTIVETLGRPDMLINSAGVITEGYFEDMAIEKFREIMNINYFGTLHCIKAAIPYFKEQHGGVIVNMGSIAGRFGAFGYSVYCSSKFAVHGLTEALRGELKPQKIKFQLVCPPEFTSPMVEDLNKYRTRENLRVAHTMPVMDVDRVADAVMKGLHKGRYLIIPGRMTRLLDLANRVFPLASRLIVDLQTKLAYRGPDKKD</sequence>
<organism evidence="13 14">
    <name type="scientific">Candidatus Solincola sediminis</name>
    <dbReference type="NCBI Taxonomy" id="1797199"/>
    <lineage>
        <taxon>Bacteria</taxon>
        <taxon>Bacillati</taxon>
        <taxon>Actinomycetota</taxon>
        <taxon>Candidatus Geothermincolia</taxon>
        <taxon>Candidatus Geothermincolales</taxon>
        <taxon>Candidatus Geothermincolaceae</taxon>
        <taxon>Candidatus Solincola</taxon>
    </lineage>
</organism>